<gene>
    <name evidence="1" type="ORF">ABID27_000027</name>
</gene>
<name>A0ABV2JHM9_9STRE</name>
<evidence type="ECO:0000313" key="2">
    <source>
        <dbReference type="Proteomes" id="UP001549055"/>
    </source>
</evidence>
<proteinExistence type="predicted"/>
<evidence type="ECO:0000313" key="1">
    <source>
        <dbReference type="EMBL" id="MET3643410.1"/>
    </source>
</evidence>
<accession>A0ABV2JHM9</accession>
<dbReference type="RefSeq" id="WP_253365908.1">
    <property type="nucleotide sequence ID" value="NZ_JALJXU010000008.1"/>
</dbReference>
<reference evidence="1 2" key="1">
    <citation type="submission" date="2024-06" db="EMBL/GenBank/DDBJ databases">
        <title>Genomic Encyclopedia of Type Strains, Phase IV (KMG-IV): sequencing the most valuable type-strain genomes for metagenomic binning, comparative biology and taxonomic classification.</title>
        <authorList>
            <person name="Goeker M."/>
        </authorList>
    </citation>
    <scope>NUCLEOTIDE SEQUENCE [LARGE SCALE GENOMIC DNA]</scope>
    <source>
        <strain evidence="1 2">DSM 15349</strain>
    </source>
</reference>
<dbReference type="Proteomes" id="UP001549055">
    <property type="component" value="Unassembled WGS sequence"/>
</dbReference>
<sequence length="78" mass="8537">MSLIAAPTFMTAGTGAFDAGTAEAKDIESNEKKGIMQGIAPLWSLEENYQKLPSTVAKLYARKKVLTMEILICKWMAI</sequence>
<keyword evidence="2" id="KW-1185">Reference proteome</keyword>
<dbReference type="EMBL" id="JBEPMK010000001">
    <property type="protein sequence ID" value="MET3643410.1"/>
    <property type="molecule type" value="Genomic_DNA"/>
</dbReference>
<organism evidence="1 2">
    <name type="scientific">Streptococcus gallinaceus</name>
    <dbReference type="NCBI Taxonomy" id="165758"/>
    <lineage>
        <taxon>Bacteria</taxon>
        <taxon>Bacillati</taxon>
        <taxon>Bacillota</taxon>
        <taxon>Bacilli</taxon>
        <taxon>Lactobacillales</taxon>
        <taxon>Streptococcaceae</taxon>
        <taxon>Streptococcus</taxon>
    </lineage>
</organism>
<protein>
    <submittedName>
        <fullName evidence="1">Uncharacterized protein</fullName>
    </submittedName>
</protein>
<comment type="caution">
    <text evidence="1">The sequence shown here is derived from an EMBL/GenBank/DDBJ whole genome shotgun (WGS) entry which is preliminary data.</text>
</comment>